<dbReference type="SUPFAM" id="SSF52540">
    <property type="entry name" value="P-loop containing nucleoside triphosphate hydrolases"/>
    <property type="match status" value="1"/>
</dbReference>
<dbReference type="PANTHER" id="PTHR43581:SF3">
    <property type="entry name" value="AAA+ ATPASE DOMAIN-CONTAINING PROTEIN"/>
    <property type="match status" value="1"/>
</dbReference>
<accession>A0A0F9DJL8</accession>
<dbReference type="PANTHER" id="PTHR43581">
    <property type="entry name" value="ATP/GTP PHOSPHATASE"/>
    <property type="match status" value="1"/>
</dbReference>
<evidence type="ECO:0000259" key="1">
    <source>
        <dbReference type="Pfam" id="PF13175"/>
    </source>
</evidence>
<gene>
    <name evidence="3" type="ORF">LCGC14_2190940</name>
</gene>
<dbReference type="InterPro" id="IPR051396">
    <property type="entry name" value="Bact_Antivir_Def_Nuclease"/>
</dbReference>
<dbReference type="Pfam" id="PF13175">
    <property type="entry name" value="AAA_15"/>
    <property type="match status" value="1"/>
</dbReference>
<feature type="domain" description="Endonuclease GajA/Old nuclease/RecF-like AAA" evidence="1">
    <location>
        <begin position="84"/>
        <end position="186"/>
    </location>
</feature>
<name>A0A0F9DJL8_9ZZZZ</name>
<dbReference type="InterPro" id="IPR041685">
    <property type="entry name" value="AAA_GajA/Old/RecF-like"/>
</dbReference>
<protein>
    <submittedName>
        <fullName evidence="3">Uncharacterized protein</fullName>
    </submittedName>
</protein>
<dbReference type="InterPro" id="IPR027417">
    <property type="entry name" value="P-loop_NTPase"/>
</dbReference>
<reference evidence="3" key="1">
    <citation type="journal article" date="2015" name="Nature">
        <title>Complex archaea that bridge the gap between prokaryotes and eukaryotes.</title>
        <authorList>
            <person name="Spang A."/>
            <person name="Saw J.H."/>
            <person name="Jorgensen S.L."/>
            <person name="Zaremba-Niedzwiedzka K."/>
            <person name="Martijn J."/>
            <person name="Lind A.E."/>
            <person name="van Eijk R."/>
            <person name="Schleper C."/>
            <person name="Guy L."/>
            <person name="Ettema T.J."/>
        </authorList>
    </citation>
    <scope>NUCLEOTIDE SEQUENCE</scope>
</reference>
<organism evidence="3">
    <name type="scientific">marine sediment metagenome</name>
    <dbReference type="NCBI Taxonomy" id="412755"/>
    <lineage>
        <taxon>unclassified sequences</taxon>
        <taxon>metagenomes</taxon>
        <taxon>ecological metagenomes</taxon>
    </lineage>
</organism>
<dbReference type="EMBL" id="LAZR01028678">
    <property type="protein sequence ID" value="KKL61873.1"/>
    <property type="molecule type" value="Genomic_DNA"/>
</dbReference>
<dbReference type="CDD" id="cd00267">
    <property type="entry name" value="ABC_ATPase"/>
    <property type="match status" value="1"/>
</dbReference>
<dbReference type="Pfam" id="PF20469">
    <property type="entry name" value="OLD-like_TOPRIM"/>
    <property type="match status" value="1"/>
</dbReference>
<evidence type="ECO:0000259" key="2">
    <source>
        <dbReference type="Pfam" id="PF20469"/>
    </source>
</evidence>
<dbReference type="Gene3D" id="3.40.50.300">
    <property type="entry name" value="P-loop containing nucleotide triphosphate hydrolases"/>
    <property type="match status" value="1"/>
</dbReference>
<dbReference type="InterPro" id="IPR034139">
    <property type="entry name" value="TOPRIM_OLD"/>
</dbReference>
<evidence type="ECO:0000313" key="3">
    <source>
        <dbReference type="EMBL" id="KKL61873.1"/>
    </source>
</evidence>
<sequence>IDLAQRVEQVKNDPKYLQPKHRAVLALLRMADISITDFAKPEGYEQLKAKIEGVSISLTDQIMEFWKQNEELDVEVDITPDPNDEAPYNNGANLYLRIKNRRHRVSTPFQQRSRGFIWFFSFLVWFDSVQYQIDTSAKVGQKNLILLLDEPGLALHATAQADFLRYINELATKHQVLYTTHSPFMIHSDRLNQVRVVEDQKTIGTIISDNISGSDPRTIFPLQAALGWTIAQNLFISERNLLVEGPSDLIYLKAVSALLDTQGRTGLRDDVTIVPVGGLDKVVTFIALLGASGLKLAVLHDYRGAPEQKLMDLVKQKMISPKAILNASQFRDIKNIGKSGQASDIEDLFKPALYLEHFNETFAKPLSGATISEADLPQGERIIDRIERHIAAKGIQIRPSGGFNHYGVASHFASNPPKSLDSNTLKRFEALFNAVNGLF</sequence>
<feature type="non-terminal residue" evidence="3">
    <location>
        <position position="1"/>
    </location>
</feature>
<comment type="caution">
    <text evidence="3">The sequence shown here is derived from an EMBL/GenBank/DDBJ whole genome shotgun (WGS) entry which is preliminary data.</text>
</comment>
<proteinExistence type="predicted"/>
<dbReference type="AlphaFoldDB" id="A0A0F9DJL8"/>
<feature type="domain" description="OLD protein-like TOPRIM" evidence="2">
    <location>
        <begin position="235"/>
        <end position="301"/>
    </location>
</feature>